<feature type="coiled-coil region" evidence="1">
    <location>
        <begin position="26"/>
        <end position="53"/>
    </location>
</feature>
<keyword evidence="3" id="KW-0614">Plasmid</keyword>
<accession>A0A327ZZZ9</accession>
<proteinExistence type="predicted"/>
<feature type="region of interest" description="Disordered" evidence="2">
    <location>
        <begin position="71"/>
        <end position="90"/>
    </location>
</feature>
<organism evidence="3 4">
    <name type="scientific">Macrococcoides bohemicum</name>
    <dbReference type="NCBI Taxonomy" id="1903056"/>
    <lineage>
        <taxon>Bacteria</taxon>
        <taxon>Bacillati</taxon>
        <taxon>Bacillota</taxon>
        <taxon>Bacilli</taxon>
        <taxon>Bacillales</taxon>
        <taxon>Staphylococcaceae</taxon>
        <taxon>Macrococcoides</taxon>
    </lineage>
</organism>
<geneLocation type="plasmid" evidence="4">
    <name>pzkmb2</name>
</geneLocation>
<sequence>MALPLETKKAIVNKYIADKSYTKASIINKDAKIKSLQKKIDKALNQEKDTKQTTQKVEEVSKVVQQPLITTTDNYSNQASTQFNQGDDRQ</sequence>
<name>A0A327ZZZ9_9STAP</name>
<evidence type="ECO:0000256" key="1">
    <source>
        <dbReference type="SAM" id="Coils"/>
    </source>
</evidence>
<protein>
    <submittedName>
        <fullName evidence="3">Uncharacterized protein</fullName>
    </submittedName>
</protein>
<evidence type="ECO:0000313" key="4">
    <source>
        <dbReference type="Proteomes" id="UP000249579"/>
    </source>
</evidence>
<dbReference type="Proteomes" id="UP000249579">
    <property type="component" value="Plasmid pZKMB2"/>
</dbReference>
<dbReference type="AlphaFoldDB" id="A0A327ZZZ9"/>
<comment type="caution">
    <text evidence="3">The sequence shown here is derived from an EMBL/GenBank/DDBJ whole genome shotgun (WGS) entry which is preliminary data.</text>
</comment>
<keyword evidence="1" id="KW-0175">Coiled coil</keyword>
<dbReference type="EMBL" id="PZJG01000031">
    <property type="protein sequence ID" value="RAK47657.1"/>
    <property type="molecule type" value="Genomic_DNA"/>
</dbReference>
<dbReference type="RefSeq" id="WP_111744456.1">
    <property type="nucleotide sequence ID" value="NZ_CM009973.1"/>
</dbReference>
<evidence type="ECO:0000313" key="3">
    <source>
        <dbReference type="EMBL" id="RAK47657.1"/>
    </source>
</evidence>
<reference evidence="3 4" key="1">
    <citation type="journal article" date="2018" name="Front. Microbiol.">
        <title>Description and Comparative Genomics of Macrococcus caseolyticus subsp. hominis subsp. nov., Macrococcus goetzii sp. nov., Macrococcus epidermidis sp. nov., and Macrococcus bohemicus sp. nov., Novel Macrococci From Human Clinical Material With Virulence Potential and Suspected Uptake of Foreign DNA by Natural Transformation.</title>
        <authorList>
            <person name="Maslanova I."/>
            <person name="Wertheimer Z."/>
            <person name="Sedlacek I."/>
            <person name="Svec P."/>
            <person name="Indrakova A."/>
            <person name="Kovarovic V."/>
            <person name="Schumann P."/>
            <person name="Sproer C."/>
            <person name="Kralova S."/>
            <person name="Sedo O."/>
            <person name="Kristofova L."/>
            <person name="Vrbovska V."/>
            <person name="Fuzik T."/>
            <person name="Petras P."/>
            <person name="Zdrahal Z."/>
            <person name="Ruzickova V."/>
            <person name="Doskar J."/>
            <person name="Pantucek R."/>
        </authorList>
    </citation>
    <scope>NUCLEOTIDE SEQUENCE [LARGE SCALE GENOMIC DNA]</scope>
    <source>
        <strain evidence="3 4">03/115</strain>
        <plasmid evidence="3">pZKMB2</plasmid>
    </source>
</reference>
<evidence type="ECO:0000256" key="2">
    <source>
        <dbReference type="SAM" id="MobiDB-lite"/>
    </source>
</evidence>
<gene>
    <name evidence="3" type="ORF">BHX94_12425</name>
</gene>